<evidence type="ECO:0000313" key="2">
    <source>
        <dbReference type="Proteomes" id="UP000664277"/>
    </source>
</evidence>
<gene>
    <name evidence="1" type="ORF">J0M35_06120</name>
</gene>
<comment type="caution">
    <text evidence="1">The sequence shown here is derived from an EMBL/GenBank/DDBJ whole genome shotgun (WGS) entry which is preliminary data.</text>
</comment>
<organism evidence="1 2">
    <name type="scientific">Candidatus Obscuribacter phosphatis</name>
    <dbReference type="NCBI Taxonomy" id="1906157"/>
    <lineage>
        <taxon>Bacteria</taxon>
        <taxon>Bacillati</taxon>
        <taxon>Candidatus Melainabacteria</taxon>
        <taxon>Candidatus Obscuribacterales</taxon>
        <taxon>Candidatus Obscuribacteraceae</taxon>
        <taxon>Candidatus Obscuribacter</taxon>
    </lineage>
</organism>
<dbReference type="EMBL" id="JAFLCK010000006">
    <property type="protein sequence ID" value="MBN8659919.1"/>
    <property type="molecule type" value="Genomic_DNA"/>
</dbReference>
<name>A0A8J7TKV6_9BACT</name>
<evidence type="ECO:0000313" key="1">
    <source>
        <dbReference type="EMBL" id="MBN8659919.1"/>
    </source>
</evidence>
<reference evidence="1" key="1">
    <citation type="submission" date="2021-02" db="EMBL/GenBank/DDBJ databases">
        <title>Genome-Resolved Metagenomics of a Microbial Community Performing Photosynthetic Biological Nutrient Removal.</title>
        <authorList>
            <person name="Mcdaniel E.A."/>
        </authorList>
    </citation>
    <scope>NUCLEOTIDE SEQUENCE</scope>
    <source>
        <strain evidence="1">UWPOB_OBS1</strain>
    </source>
</reference>
<dbReference type="AlphaFoldDB" id="A0A8J7TKV6"/>
<accession>A0A8J7TKV6</accession>
<sequence length="268" mass="29167">MSGKSERNAYCESIYDSLAKLQVSKLQVRPLTLNLRQEKPPLEPNNCLRRHGGLATLAMVSFGSLSINVLGTACLIQPALAQGSPLPGSANYKPASSAPVPGASGFNKPMSAEETMRSRYKSLPITAADAKIRLEELRSALEMGTPARELQERVLELGEWLTDAADAHYRMYQAFAKSELTKNQAASEKQLNQSFSQLKREAQLLKADLLIKQGRGPEALSPLVDIVVNDPRSQTGQAAYKKLTELGFSRDVGEDKQISGLETAKPAK</sequence>
<protein>
    <submittedName>
        <fullName evidence="1">Uncharacterized protein</fullName>
    </submittedName>
</protein>
<proteinExistence type="predicted"/>
<dbReference type="Proteomes" id="UP000664277">
    <property type="component" value="Unassembled WGS sequence"/>
</dbReference>